<dbReference type="InterPro" id="IPR027417">
    <property type="entry name" value="P-loop_NTPase"/>
</dbReference>
<organism evidence="19 20">
    <name type="scientific">Devosia pacifica</name>
    <dbReference type="NCBI Taxonomy" id="1335967"/>
    <lineage>
        <taxon>Bacteria</taxon>
        <taxon>Pseudomonadati</taxon>
        <taxon>Pseudomonadota</taxon>
        <taxon>Alphaproteobacteria</taxon>
        <taxon>Hyphomicrobiales</taxon>
        <taxon>Devosiaceae</taxon>
        <taxon>Devosia</taxon>
    </lineage>
</organism>
<sequence>MTSVSNSKTIKPNTLKAVPPGDPRDRGGALQPLLLVENLRKHFPIKGGIFNRRVASVKAVDDVSFEVLKGETLGVVGESGCGKSTLARLLMNLIDRDEGALVFDGDQVGDQGGISLRQLRRNMQMVFQDSSSSLNPRLPIMDSVAYGPQVHGTPSKVAQQTARELLEKVGLSPDLFASRYPHELSGGQKQRVNIARALALDPRLLILDEAVSALDKSVEAQVLNLLRYLKTHLSLTYLFISHDLHVVQYISDRVLVMYLGEIVEIGPVDDIYSTPKHPYTQALLASQLSMDPAERVTEAPLSGDPPNPVDPPSGCRFHTRCPFAETVCSQNTPSLGKRNDPQRHSVACHMHEPGSGHSRTQSPPVYVPSHGAATPKNERRLQGAL</sequence>
<evidence type="ECO:0000256" key="7">
    <source>
        <dbReference type="ARBA" id="ARBA00022741"/>
    </source>
</evidence>
<keyword evidence="6" id="KW-0677">Repeat</keyword>
<evidence type="ECO:0000256" key="3">
    <source>
        <dbReference type="ARBA" id="ARBA00022448"/>
    </source>
</evidence>
<keyword evidence="10" id="KW-1278">Translocase</keyword>
<evidence type="ECO:0000256" key="2">
    <source>
        <dbReference type="ARBA" id="ARBA00011469"/>
    </source>
</evidence>
<dbReference type="GO" id="GO:0015833">
    <property type="term" value="P:peptide transport"/>
    <property type="evidence" value="ECO:0007669"/>
    <property type="project" value="InterPro"/>
</dbReference>
<evidence type="ECO:0000313" key="20">
    <source>
        <dbReference type="Proteomes" id="UP000646579"/>
    </source>
</evidence>
<dbReference type="GO" id="GO:0016887">
    <property type="term" value="F:ATP hydrolysis activity"/>
    <property type="evidence" value="ECO:0007669"/>
    <property type="project" value="InterPro"/>
</dbReference>
<comment type="catalytic activity">
    <reaction evidence="16">
        <text>glutathione(out) + ATP + H2O = glutathione(in) + ADP + phosphate + H(+)</text>
        <dbReference type="Rhea" id="RHEA:29791"/>
        <dbReference type="ChEBI" id="CHEBI:15377"/>
        <dbReference type="ChEBI" id="CHEBI:15378"/>
        <dbReference type="ChEBI" id="CHEBI:30616"/>
        <dbReference type="ChEBI" id="CHEBI:43474"/>
        <dbReference type="ChEBI" id="CHEBI:57925"/>
        <dbReference type="ChEBI" id="CHEBI:456216"/>
        <dbReference type="EC" id="7.4.2.10"/>
    </reaction>
</comment>
<comment type="similarity">
    <text evidence="13">Belongs to the ABC transporter superfamily. Glutathione importer (TC 3.A.1.5.11) family.</text>
</comment>
<feature type="compositionally biased region" description="Basic and acidic residues" evidence="17">
    <location>
        <begin position="337"/>
        <end position="354"/>
    </location>
</feature>
<dbReference type="SUPFAM" id="SSF52540">
    <property type="entry name" value="P-loop containing nucleoside triphosphate hydrolases"/>
    <property type="match status" value="1"/>
</dbReference>
<keyword evidence="4" id="KW-1003">Cell membrane</keyword>
<keyword evidence="11" id="KW-0472">Membrane</keyword>
<evidence type="ECO:0000256" key="6">
    <source>
        <dbReference type="ARBA" id="ARBA00022737"/>
    </source>
</evidence>
<evidence type="ECO:0000259" key="18">
    <source>
        <dbReference type="PROSITE" id="PS50893"/>
    </source>
</evidence>
<feature type="region of interest" description="Disordered" evidence="17">
    <location>
        <begin position="1"/>
        <end position="26"/>
    </location>
</feature>
<comment type="caution">
    <text evidence="19">The sequence shown here is derived from an EMBL/GenBank/DDBJ whole genome shotgun (WGS) entry which is preliminary data.</text>
</comment>
<dbReference type="AlphaFoldDB" id="A0A918VSM8"/>
<dbReference type="PANTHER" id="PTHR43776">
    <property type="entry name" value="TRANSPORT ATP-BINDING PROTEIN"/>
    <property type="match status" value="1"/>
</dbReference>
<dbReference type="GO" id="GO:0005524">
    <property type="term" value="F:ATP binding"/>
    <property type="evidence" value="ECO:0007669"/>
    <property type="project" value="UniProtKB-KW"/>
</dbReference>
<protein>
    <recommendedName>
        <fullName evidence="15">Glutathione import ATP-binding protein GsiA</fullName>
        <ecNumber evidence="14">7.4.2.10</ecNumber>
    </recommendedName>
</protein>
<dbReference type="FunFam" id="3.40.50.300:FF:000016">
    <property type="entry name" value="Oligopeptide ABC transporter ATP-binding component"/>
    <property type="match status" value="1"/>
</dbReference>
<proteinExistence type="inferred from homology"/>
<evidence type="ECO:0000256" key="5">
    <source>
        <dbReference type="ARBA" id="ARBA00022519"/>
    </source>
</evidence>
<comment type="function">
    <text evidence="12">Part of the ABC transporter complex GsiABCD involved in glutathione import. Responsible for energy coupling to the transport system.</text>
</comment>
<evidence type="ECO:0000256" key="16">
    <source>
        <dbReference type="ARBA" id="ARBA00047640"/>
    </source>
</evidence>
<dbReference type="Pfam" id="PF08352">
    <property type="entry name" value="oligo_HPY"/>
    <property type="match status" value="1"/>
</dbReference>
<keyword evidence="3" id="KW-0813">Transport</keyword>
<dbReference type="InterPro" id="IPR003593">
    <property type="entry name" value="AAA+_ATPase"/>
</dbReference>
<dbReference type="PROSITE" id="PS50893">
    <property type="entry name" value="ABC_TRANSPORTER_2"/>
    <property type="match status" value="1"/>
</dbReference>
<evidence type="ECO:0000256" key="12">
    <source>
        <dbReference type="ARBA" id="ARBA00037530"/>
    </source>
</evidence>
<dbReference type="Gene3D" id="3.40.50.300">
    <property type="entry name" value="P-loop containing nucleotide triphosphate hydrolases"/>
    <property type="match status" value="1"/>
</dbReference>
<feature type="region of interest" description="Disordered" evidence="17">
    <location>
        <begin position="329"/>
        <end position="385"/>
    </location>
</feature>
<accession>A0A918VSM8</accession>
<evidence type="ECO:0000256" key="11">
    <source>
        <dbReference type="ARBA" id="ARBA00023136"/>
    </source>
</evidence>
<dbReference type="GO" id="GO:0005886">
    <property type="term" value="C:plasma membrane"/>
    <property type="evidence" value="ECO:0007669"/>
    <property type="project" value="UniProtKB-SubCell"/>
</dbReference>
<keyword evidence="5" id="KW-0997">Cell inner membrane</keyword>
<dbReference type="Proteomes" id="UP000646579">
    <property type="component" value="Unassembled WGS sequence"/>
</dbReference>
<dbReference type="NCBIfam" id="TIGR01727">
    <property type="entry name" value="oligo_HPY"/>
    <property type="match status" value="1"/>
</dbReference>
<feature type="domain" description="ABC transporter" evidence="18">
    <location>
        <begin position="34"/>
        <end position="284"/>
    </location>
</feature>
<dbReference type="Pfam" id="PF00005">
    <property type="entry name" value="ABC_tran"/>
    <property type="match status" value="1"/>
</dbReference>
<keyword evidence="9 19" id="KW-0067">ATP-binding</keyword>
<dbReference type="InterPro" id="IPR050319">
    <property type="entry name" value="ABC_transp_ATP-bind"/>
</dbReference>
<keyword evidence="20" id="KW-1185">Reference proteome</keyword>
<dbReference type="SMART" id="SM00382">
    <property type="entry name" value="AAA"/>
    <property type="match status" value="1"/>
</dbReference>
<dbReference type="PROSITE" id="PS00211">
    <property type="entry name" value="ABC_TRANSPORTER_1"/>
    <property type="match status" value="1"/>
</dbReference>
<dbReference type="PANTHER" id="PTHR43776:SF15">
    <property type="entry name" value="GLUTATHIONE IMPORT ATP-BINDING PROTEIN GSIA"/>
    <property type="match status" value="1"/>
</dbReference>
<feature type="compositionally biased region" description="Basic and acidic residues" evidence="17">
    <location>
        <begin position="376"/>
        <end position="385"/>
    </location>
</feature>
<evidence type="ECO:0000256" key="4">
    <source>
        <dbReference type="ARBA" id="ARBA00022475"/>
    </source>
</evidence>
<dbReference type="InterPro" id="IPR003439">
    <property type="entry name" value="ABC_transporter-like_ATP-bd"/>
</dbReference>
<evidence type="ECO:0000256" key="15">
    <source>
        <dbReference type="ARBA" id="ARBA00041187"/>
    </source>
</evidence>
<comment type="subcellular location">
    <subcellularLocation>
        <location evidence="1">Cell inner membrane</location>
        <topology evidence="1">Peripheral membrane protein</topology>
    </subcellularLocation>
</comment>
<gene>
    <name evidence="19" type="ORF">GCM10007989_13310</name>
</gene>
<evidence type="ECO:0000256" key="1">
    <source>
        <dbReference type="ARBA" id="ARBA00004417"/>
    </source>
</evidence>
<keyword evidence="7" id="KW-0547">Nucleotide-binding</keyword>
<dbReference type="GO" id="GO:0055085">
    <property type="term" value="P:transmembrane transport"/>
    <property type="evidence" value="ECO:0007669"/>
    <property type="project" value="UniProtKB-ARBA"/>
</dbReference>
<evidence type="ECO:0000256" key="9">
    <source>
        <dbReference type="ARBA" id="ARBA00022840"/>
    </source>
</evidence>
<feature type="compositionally biased region" description="Polar residues" evidence="17">
    <location>
        <begin position="1"/>
        <end position="12"/>
    </location>
</feature>
<evidence type="ECO:0000256" key="10">
    <source>
        <dbReference type="ARBA" id="ARBA00022967"/>
    </source>
</evidence>
<evidence type="ECO:0000256" key="8">
    <source>
        <dbReference type="ARBA" id="ARBA00022801"/>
    </source>
</evidence>
<comment type="subunit">
    <text evidence="2">The complex is composed of two ATP-binding proteins (GsiA), two transmembrane proteins (GsiC and GsiD) and a solute-binding protein (GsiB).</text>
</comment>
<evidence type="ECO:0000313" key="19">
    <source>
        <dbReference type="EMBL" id="GHA19160.1"/>
    </source>
</evidence>
<reference evidence="19" key="1">
    <citation type="journal article" date="2014" name="Int. J. Syst. Evol. Microbiol.">
        <title>Complete genome sequence of Corynebacterium casei LMG S-19264T (=DSM 44701T), isolated from a smear-ripened cheese.</title>
        <authorList>
            <consortium name="US DOE Joint Genome Institute (JGI-PGF)"/>
            <person name="Walter F."/>
            <person name="Albersmeier A."/>
            <person name="Kalinowski J."/>
            <person name="Ruckert C."/>
        </authorList>
    </citation>
    <scope>NUCLEOTIDE SEQUENCE</scope>
    <source>
        <strain evidence="19">KCTC 32437</strain>
    </source>
</reference>
<dbReference type="EC" id="7.4.2.10" evidence="14"/>
<dbReference type="InterPro" id="IPR017871">
    <property type="entry name" value="ABC_transporter-like_CS"/>
</dbReference>
<keyword evidence="8" id="KW-0378">Hydrolase</keyword>
<name>A0A918VSM8_9HYPH</name>
<evidence type="ECO:0000256" key="13">
    <source>
        <dbReference type="ARBA" id="ARBA00038416"/>
    </source>
</evidence>
<dbReference type="CDD" id="cd03257">
    <property type="entry name" value="ABC_NikE_OppD_transporters"/>
    <property type="match status" value="1"/>
</dbReference>
<evidence type="ECO:0000256" key="14">
    <source>
        <dbReference type="ARBA" id="ARBA00039050"/>
    </source>
</evidence>
<evidence type="ECO:0000256" key="17">
    <source>
        <dbReference type="SAM" id="MobiDB-lite"/>
    </source>
</evidence>
<dbReference type="InterPro" id="IPR013563">
    <property type="entry name" value="Oligopep_ABC_C"/>
</dbReference>
<dbReference type="RefSeq" id="WP_189424471.1">
    <property type="nucleotide sequence ID" value="NZ_BMZE01000001.1"/>
</dbReference>
<reference evidence="19" key="2">
    <citation type="submission" date="2020-09" db="EMBL/GenBank/DDBJ databases">
        <authorList>
            <person name="Sun Q."/>
            <person name="Kim S."/>
        </authorList>
    </citation>
    <scope>NUCLEOTIDE SEQUENCE</scope>
    <source>
        <strain evidence="19">KCTC 32437</strain>
    </source>
</reference>
<dbReference type="EMBL" id="BMZE01000001">
    <property type="protein sequence ID" value="GHA19160.1"/>
    <property type="molecule type" value="Genomic_DNA"/>
</dbReference>